<feature type="transmembrane region" description="Helical" evidence="2">
    <location>
        <begin position="62"/>
        <end position="84"/>
    </location>
</feature>
<evidence type="ECO:0000259" key="3">
    <source>
        <dbReference type="Pfam" id="PF02719"/>
    </source>
</evidence>
<dbReference type="InterPro" id="IPR036291">
    <property type="entry name" value="NAD(P)-bd_dom_sf"/>
</dbReference>
<evidence type="ECO:0000313" key="4">
    <source>
        <dbReference type="EMBL" id="CDZ78715.1"/>
    </source>
</evidence>
<dbReference type="STRING" id="1034943.BN59_03027"/>
<keyword evidence="2" id="KW-0812">Transmembrane</keyword>
<accession>A0A078KW76</accession>
<keyword evidence="2" id="KW-1133">Transmembrane helix</keyword>
<dbReference type="InterPro" id="IPR051203">
    <property type="entry name" value="Polysaccharide_Synthase-Rel"/>
</dbReference>
<evidence type="ECO:0000256" key="1">
    <source>
        <dbReference type="ARBA" id="ARBA00007430"/>
    </source>
</evidence>
<dbReference type="eggNOG" id="COG1086">
    <property type="taxonomic scope" value="Bacteria"/>
</dbReference>
<sequence length="636" mass="71438">MLASTRTLLKDFKKVMLKINSFFQKFYKKLPALAYDLAAIPLAWYCAYWLRFNMQPFPPMLVTSYSLASLSVLTLVQIVSYYYFKVYRGLWRFSSLNDVARIIKATLSATMIAIPLLYLSTLLHHIPRSVFPLYAMILIILLCSARLVMRSIWEQRAKVSVLKTSKRVLIIGAGQAGESLVRDLKRTQSYLPVGLIDDSLSKRGMDVHGVRVLGTTNDLTELALRHRIDLILIAIPSARSALMRRIVDQCEGCNIPFRTLPSISALADGRVEVNALREVNIEDLLGRDQVRLEWDKIAASIKGKRVVVTGGGGSIGSELCRQVMALKPSKLLIIENCEFNLYKIEGELRSKFPDITLELGLVSVTDKVAVDYFFHQFQPQVVFHAAAYKHVPMLEEQVRGAVQNNVLGTQIVAEASIAIGAEKFILISTDKAVNPTNVMGTTKRVAEIYCQNMDRLVETQFITVRFGNVLNSAGSVVPLFQRQLQAGGPITVTHPDIQRYFMTIPEACQLILQAMSTGSGGEIFVLDMGEPIKISYLAEQMIRLAGKEPGKDVTIEYIGLRPGEKLYEELFHDMEQLAPTEHEKLFKAKFRQLEWSELTQAIRLLDSACASHSIDELYLILKNLVPEFSTKLELID</sequence>
<reference evidence="4 5" key="1">
    <citation type="submission" date="2014-06" db="EMBL/GenBank/DDBJ databases">
        <authorList>
            <person name="Urmite Genomes Urmite Genomes"/>
        </authorList>
    </citation>
    <scope>NUCLEOTIDE SEQUENCE [LARGE SCALE GENOMIC DNA]</scope>
</reference>
<feature type="transmembrane region" description="Helical" evidence="2">
    <location>
        <begin position="105"/>
        <end position="125"/>
    </location>
</feature>
<dbReference type="Proteomes" id="UP000044071">
    <property type="component" value="Unassembled WGS sequence"/>
</dbReference>
<evidence type="ECO:0000313" key="5">
    <source>
        <dbReference type="Proteomes" id="UP000044071"/>
    </source>
</evidence>
<organism evidence="4 5">
    <name type="scientific">Legionella massiliensis</name>
    <dbReference type="NCBI Taxonomy" id="1034943"/>
    <lineage>
        <taxon>Bacteria</taxon>
        <taxon>Pseudomonadati</taxon>
        <taxon>Pseudomonadota</taxon>
        <taxon>Gammaproteobacteria</taxon>
        <taxon>Legionellales</taxon>
        <taxon>Legionellaceae</taxon>
        <taxon>Legionella</taxon>
    </lineage>
</organism>
<dbReference type="Pfam" id="PF13727">
    <property type="entry name" value="CoA_binding_3"/>
    <property type="match status" value="1"/>
</dbReference>
<protein>
    <submittedName>
        <fullName evidence="4">UDP-N-acetyl-alpha-D-glucosamine C6 dehydratase</fullName>
    </submittedName>
</protein>
<dbReference type="Pfam" id="PF02719">
    <property type="entry name" value="Polysacc_synt_2"/>
    <property type="match status" value="1"/>
</dbReference>
<dbReference type="CDD" id="cd05237">
    <property type="entry name" value="UDP_invert_4-6DH_SDR_e"/>
    <property type="match status" value="1"/>
</dbReference>
<feature type="transmembrane region" description="Helical" evidence="2">
    <location>
        <begin position="32"/>
        <end position="50"/>
    </location>
</feature>
<dbReference type="Gene3D" id="3.40.50.720">
    <property type="entry name" value="NAD(P)-binding Rossmann-like Domain"/>
    <property type="match status" value="2"/>
</dbReference>
<keyword evidence="2" id="KW-0472">Membrane</keyword>
<gene>
    <name evidence="4" type="primary">pglF</name>
    <name evidence="4" type="ORF">BN59_03027</name>
</gene>
<dbReference type="AlphaFoldDB" id="A0A078KW76"/>
<dbReference type="SUPFAM" id="SSF51735">
    <property type="entry name" value="NAD(P)-binding Rossmann-fold domains"/>
    <property type="match status" value="2"/>
</dbReference>
<name>A0A078KW76_9GAMM</name>
<dbReference type="PANTHER" id="PTHR43318:SF1">
    <property type="entry name" value="POLYSACCHARIDE BIOSYNTHESIS PROTEIN EPSC-RELATED"/>
    <property type="match status" value="1"/>
</dbReference>
<keyword evidence="5" id="KW-1185">Reference proteome</keyword>
<comment type="similarity">
    <text evidence="1">Belongs to the polysaccharide synthase family.</text>
</comment>
<dbReference type="EMBL" id="CCSB01000003">
    <property type="protein sequence ID" value="CDZ78715.1"/>
    <property type="molecule type" value="Genomic_DNA"/>
</dbReference>
<proteinExistence type="inferred from homology"/>
<dbReference type="InterPro" id="IPR003869">
    <property type="entry name" value="Polysac_CapD-like"/>
</dbReference>
<feature type="domain" description="Polysaccharide biosynthesis protein CapD-like" evidence="3">
    <location>
        <begin position="306"/>
        <end position="588"/>
    </location>
</feature>
<evidence type="ECO:0000256" key="2">
    <source>
        <dbReference type="SAM" id="Phobius"/>
    </source>
</evidence>
<dbReference type="PANTHER" id="PTHR43318">
    <property type="entry name" value="UDP-N-ACETYLGLUCOSAMINE 4,6-DEHYDRATASE"/>
    <property type="match status" value="1"/>
</dbReference>